<dbReference type="EMBL" id="KV417331">
    <property type="protein sequence ID" value="KZO90939.1"/>
    <property type="molecule type" value="Genomic_DNA"/>
</dbReference>
<sequence length="259" mass="28852">MPAKRHTRTTLAAQDTNSGTEGHGVIDATPLTKPGRGGRARQPSARGKENNAEDLAKATKKAAPRVVQLDEMRAENAKLQQEKEALQAQMSAARDEVAKWRDMAVEIRKANPKPIIIPRPAGSVGKKNAGGYSLQEAMKLSSMKEEYNSIARIVRDLCHAAQLDCNVEFRLQPAGKLSRIYDMARQRVPLLSRYQDDWATCDLIKIYMRNKRAHMKRRKVARTEVLDLTMDDDENILVGAAVPPTNVTIQSVDDEPELD</sequence>
<feature type="compositionally biased region" description="Polar residues" evidence="2">
    <location>
        <begin position="9"/>
        <end position="20"/>
    </location>
</feature>
<dbReference type="Proteomes" id="UP000076738">
    <property type="component" value="Unassembled WGS sequence"/>
</dbReference>
<evidence type="ECO:0000313" key="3">
    <source>
        <dbReference type="EMBL" id="KZO90939.1"/>
    </source>
</evidence>
<proteinExistence type="predicted"/>
<protein>
    <submittedName>
        <fullName evidence="3">Uncharacterized protein</fullName>
    </submittedName>
</protein>
<keyword evidence="4" id="KW-1185">Reference proteome</keyword>
<reference evidence="3 4" key="1">
    <citation type="journal article" date="2016" name="Mol. Biol. Evol.">
        <title>Comparative Genomics of Early-Diverging Mushroom-Forming Fungi Provides Insights into the Origins of Lignocellulose Decay Capabilities.</title>
        <authorList>
            <person name="Nagy L.G."/>
            <person name="Riley R."/>
            <person name="Tritt A."/>
            <person name="Adam C."/>
            <person name="Daum C."/>
            <person name="Floudas D."/>
            <person name="Sun H."/>
            <person name="Yadav J.S."/>
            <person name="Pangilinan J."/>
            <person name="Larsson K.H."/>
            <person name="Matsuura K."/>
            <person name="Barry K."/>
            <person name="Labutti K."/>
            <person name="Kuo R."/>
            <person name="Ohm R.A."/>
            <person name="Bhattacharya S.S."/>
            <person name="Shirouzu T."/>
            <person name="Yoshinaga Y."/>
            <person name="Martin F.M."/>
            <person name="Grigoriev I.V."/>
            <person name="Hibbett D.S."/>
        </authorList>
    </citation>
    <scope>NUCLEOTIDE SEQUENCE [LARGE SCALE GENOMIC DNA]</scope>
    <source>
        <strain evidence="3 4">TUFC12733</strain>
    </source>
</reference>
<feature type="region of interest" description="Disordered" evidence="2">
    <location>
        <begin position="1"/>
        <end position="55"/>
    </location>
</feature>
<gene>
    <name evidence="3" type="ORF">CALVIDRAFT_602561</name>
</gene>
<evidence type="ECO:0000256" key="2">
    <source>
        <dbReference type="SAM" id="MobiDB-lite"/>
    </source>
</evidence>
<dbReference type="STRING" id="1330018.A0A167GV28"/>
<feature type="compositionally biased region" description="Basic and acidic residues" evidence="2">
    <location>
        <begin position="46"/>
        <end position="55"/>
    </location>
</feature>
<evidence type="ECO:0000256" key="1">
    <source>
        <dbReference type="SAM" id="Coils"/>
    </source>
</evidence>
<keyword evidence="1" id="KW-0175">Coiled coil</keyword>
<dbReference type="OrthoDB" id="2685742at2759"/>
<accession>A0A167GV28</accession>
<organism evidence="3 4">
    <name type="scientific">Calocera viscosa (strain TUFC12733)</name>
    <dbReference type="NCBI Taxonomy" id="1330018"/>
    <lineage>
        <taxon>Eukaryota</taxon>
        <taxon>Fungi</taxon>
        <taxon>Dikarya</taxon>
        <taxon>Basidiomycota</taxon>
        <taxon>Agaricomycotina</taxon>
        <taxon>Dacrymycetes</taxon>
        <taxon>Dacrymycetales</taxon>
        <taxon>Dacrymycetaceae</taxon>
        <taxon>Calocera</taxon>
    </lineage>
</organism>
<evidence type="ECO:0000313" key="4">
    <source>
        <dbReference type="Proteomes" id="UP000076738"/>
    </source>
</evidence>
<name>A0A167GV28_CALVF</name>
<feature type="coiled-coil region" evidence="1">
    <location>
        <begin position="69"/>
        <end position="103"/>
    </location>
</feature>
<dbReference type="AlphaFoldDB" id="A0A167GV28"/>